<proteinExistence type="predicted"/>
<dbReference type="Proteomes" id="UP000680206">
    <property type="component" value="Unassembled WGS sequence"/>
</dbReference>
<gene>
    <name evidence="1" type="ORF">J4709_19805</name>
</gene>
<comment type="caution">
    <text evidence="1">The sequence shown here is derived from an EMBL/GenBank/DDBJ whole genome shotgun (WGS) entry which is preliminary data.</text>
</comment>
<evidence type="ECO:0000313" key="2">
    <source>
        <dbReference type="Proteomes" id="UP000680206"/>
    </source>
</evidence>
<dbReference type="RefSeq" id="WP_208242848.1">
    <property type="nucleotide sequence ID" value="NZ_JAGEPF010000012.1"/>
</dbReference>
<protein>
    <submittedName>
        <fullName evidence="1">Uncharacterized protein</fullName>
    </submittedName>
</protein>
<evidence type="ECO:0000313" key="1">
    <source>
        <dbReference type="EMBL" id="MBO2459829.1"/>
    </source>
</evidence>
<reference evidence="1 2" key="1">
    <citation type="submission" date="2021-03" db="EMBL/GenBank/DDBJ databases">
        <title>Actinomadura violae sp. nov., isolated from lichen in Thailand.</title>
        <authorList>
            <person name="Kanchanasin P."/>
            <person name="Saeng-In P."/>
            <person name="Phongsopitanun W."/>
            <person name="Yuki M."/>
            <person name="Kudo T."/>
            <person name="Ohkuma M."/>
            <person name="Tanasupawat S."/>
        </authorList>
    </citation>
    <scope>NUCLEOTIDE SEQUENCE [LARGE SCALE GENOMIC DNA]</scope>
    <source>
        <strain evidence="1 2">LCR2-06</strain>
    </source>
</reference>
<name>A0ABS3RSW0_9ACTN</name>
<accession>A0ABS3RSW0</accession>
<sequence length="295" mass="30502">MGLVARWYGHDLADGTALDATTAGPGDTPFDTATAGAAHVDVSGLHPPRIRLDQQPSSPAQLVWSAATLGALQSYAVRAYLQMSAWPSAGAPLAQAYGSGNTALRWRIDITVAGLLRLRDASNNVIATATTALPAGEELRPEIVIDGTDALVTVHAGDDESEPLVSLSGSVGNGADAIRFGSPNAAPTWPALYFAAPAVADTAAPIGARSHAASGTWTTDAALTAAPRVRHHATAMWEADTGWDATPHAHYASADWAIEAALAIDTGISPLYVQAGGEWRPADVREMTGGAWRLS</sequence>
<keyword evidence="2" id="KW-1185">Reference proteome</keyword>
<dbReference type="EMBL" id="JAGEPF010000012">
    <property type="protein sequence ID" value="MBO2459829.1"/>
    <property type="molecule type" value="Genomic_DNA"/>
</dbReference>
<organism evidence="1 2">
    <name type="scientific">Actinomadura violacea</name>
    <dbReference type="NCBI Taxonomy" id="2819934"/>
    <lineage>
        <taxon>Bacteria</taxon>
        <taxon>Bacillati</taxon>
        <taxon>Actinomycetota</taxon>
        <taxon>Actinomycetes</taxon>
        <taxon>Streptosporangiales</taxon>
        <taxon>Thermomonosporaceae</taxon>
        <taxon>Actinomadura</taxon>
    </lineage>
</organism>